<feature type="compositionally biased region" description="Acidic residues" evidence="1">
    <location>
        <begin position="204"/>
        <end position="223"/>
    </location>
</feature>
<protein>
    <recommendedName>
        <fullName evidence="2">Myb/SANT-like domain-containing protein</fullName>
    </recommendedName>
</protein>
<sequence>MSSSAAPSPPPPFPADDSFSSAFTAASSPLDSATPSAAAAPDPTGGAAAAADGVALSKGAAAATGPCVWSSADSELMLTVLEEAAMSKLQSGGGFKPEVWRKASDRLAPLRLKGGVKGPEQVKTHFRSMKKMWTEVHDLINMSGFGWDEAQKRVTASEDVWDDLLATKDKFKKWKNRSFEYYDRLTALCIQSTATGAYAHDAGGEVDGEDNDEDEEDSDDDDLVLPTRKRKRPSAVSALGQIAEALKAMAAPAADEDDVGAVMEELLELDGDNFDVDELATLGLALAEKPKLIAMYRSLKTRDVMRLAFVRKVLATN</sequence>
<dbReference type="PANTHER" id="PTHR46929">
    <property type="entry name" value="EXPRESSED PROTEIN"/>
    <property type="match status" value="1"/>
</dbReference>
<feature type="compositionally biased region" description="Low complexity" evidence="1">
    <location>
        <begin position="15"/>
        <end position="50"/>
    </location>
</feature>
<feature type="region of interest" description="Disordered" evidence="1">
    <location>
        <begin position="200"/>
        <end position="227"/>
    </location>
</feature>
<proteinExistence type="predicted"/>
<dbReference type="InterPro" id="IPR024752">
    <property type="entry name" value="Myb/SANT-like_dom"/>
</dbReference>
<organism evidence="3 4">
    <name type="scientific">Tilletia horrida</name>
    <dbReference type="NCBI Taxonomy" id="155126"/>
    <lineage>
        <taxon>Eukaryota</taxon>
        <taxon>Fungi</taxon>
        <taxon>Dikarya</taxon>
        <taxon>Basidiomycota</taxon>
        <taxon>Ustilaginomycotina</taxon>
        <taxon>Exobasidiomycetes</taxon>
        <taxon>Tilletiales</taxon>
        <taxon>Tilletiaceae</taxon>
        <taxon>Tilletia</taxon>
    </lineage>
</organism>
<feature type="region of interest" description="Disordered" evidence="1">
    <location>
        <begin position="1"/>
        <end position="50"/>
    </location>
</feature>
<keyword evidence="4" id="KW-1185">Reference proteome</keyword>
<feature type="domain" description="Myb/SANT-like" evidence="2">
    <location>
        <begin position="69"/>
        <end position="163"/>
    </location>
</feature>
<evidence type="ECO:0000259" key="2">
    <source>
        <dbReference type="Pfam" id="PF12776"/>
    </source>
</evidence>
<reference evidence="3" key="1">
    <citation type="journal article" date="2023" name="PhytoFront">
        <title>Draft Genome Resources of Seven Strains of Tilletia horrida, Causal Agent of Kernel Smut of Rice.</title>
        <authorList>
            <person name="Khanal S."/>
            <person name="Antony Babu S."/>
            <person name="Zhou X.G."/>
        </authorList>
    </citation>
    <scope>NUCLEOTIDE SEQUENCE</scope>
    <source>
        <strain evidence="3">TX3</strain>
    </source>
</reference>
<dbReference type="EMBL" id="JAPDMQ010001043">
    <property type="protein sequence ID" value="KAK0519251.1"/>
    <property type="molecule type" value="Genomic_DNA"/>
</dbReference>
<dbReference type="Proteomes" id="UP001176521">
    <property type="component" value="Unassembled WGS sequence"/>
</dbReference>
<gene>
    <name evidence="3" type="ORF">OC842_007512</name>
</gene>
<evidence type="ECO:0000313" key="3">
    <source>
        <dbReference type="EMBL" id="KAK0519251.1"/>
    </source>
</evidence>
<name>A0AAN6G883_9BASI</name>
<comment type="caution">
    <text evidence="3">The sequence shown here is derived from an EMBL/GenBank/DDBJ whole genome shotgun (WGS) entry which is preliminary data.</text>
</comment>
<dbReference type="PANTHER" id="PTHR46929:SF3">
    <property type="entry name" value="MYB_SANT-LIKE DOMAIN-CONTAINING PROTEIN"/>
    <property type="match status" value="1"/>
</dbReference>
<evidence type="ECO:0000256" key="1">
    <source>
        <dbReference type="SAM" id="MobiDB-lite"/>
    </source>
</evidence>
<dbReference type="Pfam" id="PF12776">
    <property type="entry name" value="Myb_DNA-bind_3"/>
    <property type="match status" value="1"/>
</dbReference>
<accession>A0AAN6G883</accession>
<evidence type="ECO:0000313" key="4">
    <source>
        <dbReference type="Proteomes" id="UP001176521"/>
    </source>
</evidence>
<dbReference type="AlphaFoldDB" id="A0AAN6G883"/>